<evidence type="ECO:0000313" key="7">
    <source>
        <dbReference type="EMBL" id="HIU58253.1"/>
    </source>
</evidence>
<dbReference type="GO" id="GO:0016491">
    <property type="term" value="F:oxidoreductase activity"/>
    <property type="evidence" value="ECO:0007669"/>
    <property type="project" value="UniProtKB-KW"/>
</dbReference>
<accession>A0A9D1SG09</accession>
<feature type="domain" description="Nitroreductase" evidence="6">
    <location>
        <begin position="7"/>
        <end position="61"/>
    </location>
</feature>
<evidence type="ECO:0000256" key="5">
    <source>
        <dbReference type="ARBA" id="ARBA00023002"/>
    </source>
</evidence>
<protein>
    <submittedName>
        <fullName evidence="7">Nitroreductase family protein</fullName>
    </submittedName>
</protein>
<reference evidence="7" key="1">
    <citation type="submission" date="2020-10" db="EMBL/GenBank/DDBJ databases">
        <authorList>
            <person name="Gilroy R."/>
        </authorList>
    </citation>
    <scope>NUCLEOTIDE SEQUENCE</scope>
    <source>
        <strain evidence="7">USAMLcec3-3695</strain>
    </source>
</reference>
<dbReference type="InterPro" id="IPR029479">
    <property type="entry name" value="Nitroreductase"/>
</dbReference>
<reference evidence="7" key="2">
    <citation type="journal article" date="2021" name="PeerJ">
        <title>Extensive microbial diversity within the chicken gut microbiome revealed by metagenomics and culture.</title>
        <authorList>
            <person name="Gilroy R."/>
            <person name="Ravi A."/>
            <person name="Getino M."/>
            <person name="Pursley I."/>
            <person name="Horton D.L."/>
            <person name="Alikhan N.F."/>
            <person name="Baker D."/>
            <person name="Gharbi K."/>
            <person name="Hall N."/>
            <person name="Watson M."/>
            <person name="Adriaenssens E.M."/>
            <person name="Foster-Nyarko E."/>
            <person name="Jarju S."/>
            <person name="Secka A."/>
            <person name="Antonio M."/>
            <person name="Oren A."/>
            <person name="Chaudhuri R.R."/>
            <person name="La Ragione R."/>
            <person name="Hildebrand F."/>
            <person name="Pallen M.J."/>
        </authorList>
    </citation>
    <scope>NUCLEOTIDE SEQUENCE</scope>
    <source>
        <strain evidence="7">USAMLcec3-3695</strain>
    </source>
</reference>
<dbReference type="Gene3D" id="3.40.109.10">
    <property type="entry name" value="NADH Oxidase"/>
    <property type="match status" value="1"/>
</dbReference>
<evidence type="ECO:0000256" key="4">
    <source>
        <dbReference type="ARBA" id="ARBA00022643"/>
    </source>
</evidence>
<feature type="domain" description="Nitroreductase" evidence="6">
    <location>
        <begin position="78"/>
        <end position="146"/>
    </location>
</feature>
<dbReference type="Proteomes" id="UP000824109">
    <property type="component" value="Unassembled WGS sequence"/>
</dbReference>
<evidence type="ECO:0000259" key="6">
    <source>
        <dbReference type="Pfam" id="PF00881"/>
    </source>
</evidence>
<dbReference type="PANTHER" id="PTHR43673:SF2">
    <property type="entry name" value="NITROREDUCTASE"/>
    <property type="match status" value="1"/>
</dbReference>
<dbReference type="CDD" id="cd20609">
    <property type="entry name" value="nitroreductase"/>
    <property type="match status" value="1"/>
</dbReference>
<keyword evidence="3" id="KW-0285">Flavoprotein</keyword>
<dbReference type="SUPFAM" id="SSF55469">
    <property type="entry name" value="FMN-dependent nitroreductase-like"/>
    <property type="match status" value="1"/>
</dbReference>
<proteinExistence type="inferred from homology"/>
<name>A0A9D1SG09_9FIRM</name>
<comment type="caution">
    <text evidence="7">The sequence shown here is derived from an EMBL/GenBank/DDBJ whole genome shotgun (WGS) entry which is preliminary data.</text>
</comment>
<keyword evidence="5" id="KW-0560">Oxidoreductase</keyword>
<gene>
    <name evidence="7" type="ORF">IAA61_10665</name>
</gene>
<dbReference type="PANTHER" id="PTHR43673">
    <property type="entry name" value="NAD(P)H NITROREDUCTASE YDGI-RELATED"/>
    <property type="match status" value="1"/>
</dbReference>
<comment type="cofactor">
    <cofactor evidence="1">
        <name>FMN</name>
        <dbReference type="ChEBI" id="CHEBI:58210"/>
    </cofactor>
</comment>
<dbReference type="Pfam" id="PF00881">
    <property type="entry name" value="Nitroreductase"/>
    <property type="match status" value="2"/>
</dbReference>
<keyword evidence="4" id="KW-0288">FMN</keyword>
<dbReference type="AlphaFoldDB" id="A0A9D1SG09"/>
<evidence type="ECO:0000313" key="8">
    <source>
        <dbReference type="Proteomes" id="UP000824109"/>
    </source>
</evidence>
<sequence length="170" mass="19645">MEYSELIKNRYSCRKFEDRPVEEEKIAKLLEAADLAPTACNRQPQRILVLTDREQLKRVDECTRFGFAAPLNFLFCYDKDVSWHRHKDNVDHGIIDTAIAKTHMMLAAADMGLGTTWVCAFDEQKARELFDVPENYVIEGFLPTGYPAEEASEMHGKREGIEVISFREHF</sequence>
<dbReference type="InterPro" id="IPR000415">
    <property type="entry name" value="Nitroreductase-like"/>
</dbReference>
<comment type="similarity">
    <text evidence="2">Belongs to the nitroreductase family.</text>
</comment>
<organism evidence="7 8">
    <name type="scientific">Candidatus Ornithomonoglobus merdipullorum</name>
    <dbReference type="NCBI Taxonomy" id="2840895"/>
    <lineage>
        <taxon>Bacteria</taxon>
        <taxon>Bacillati</taxon>
        <taxon>Bacillota</taxon>
        <taxon>Clostridia</taxon>
        <taxon>Candidatus Ornithomonoglobus</taxon>
    </lineage>
</organism>
<dbReference type="EMBL" id="DVNB01000108">
    <property type="protein sequence ID" value="HIU58253.1"/>
    <property type="molecule type" value="Genomic_DNA"/>
</dbReference>
<evidence type="ECO:0000256" key="2">
    <source>
        <dbReference type="ARBA" id="ARBA00007118"/>
    </source>
</evidence>
<evidence type="ECO:0000256" key="3">
    <source>
        <dbReference type="ARBA" id="ARBA00022630"/>
    </source>
</evidence>
<evidence type="ECO:0000256" key="1">
    <source>
        <dbReference type="ARBA" id="ARBA00001917"/>
    </source>
</evidence>